<protein>
    <submittedName>
        <fullName evidence="11">Calcium-dependent protein kinase, putative</fullName>
    </submittedName>
</protein>
<dbReference type="InterPro" id="IPR000719">
    <property type="entry name" value="Prot_kinase_dom"/>
</dbReference>
<dbReference type="eggNOG" id="KOG0032">
    <property type="taxonomic scope" value="Eukaryota"/>
</dbReference>
<feature type="compositionally biased region" description="Low complexity" evidence="9">
    <location>
        <begin position="20"/>
        <end position="33"/>
    </location>
</feature>
<dbReference type="Gene3D" id="1.10.510.10">
    <property type="entry name" value="Transferase(Phosphotransferase) domain 1"/>
    <property type="match status" value="1"/>
</dbReference>
<keyword evidence="7" id="KW-0067">ATP-binding</keyword>
<dbReference type="GO" id="GO:0004674">
    <property type="term" value="F:protein serine/threonine kinase activity"/>
    <property type="evidence" value="ECO:0007669"/>
    <property type="project" value="UniProtKB-KW"/>
</dbReference>
<feature type="domain" description="Protein kinase" evidence="10">
    <location>
        <begin position="139"/>
        <end position="395"/>
    </location>
</feature>
<keyword evidence="14" id="KW-1185">Reference proteome</keyword>
<dbReference type="Pfam" id="PF13202">
    <property type="entry name" value="EF-hand_5"/>
    <property type="match status" value="1"/>
</dbReference>
<evidence type="ECO:0000313" key="14">
    <source>
        <dbReference type="Proteomes" id="UP000001950"/>
    </source>
</evidence>
<dbReference type="InterPro" id="IPR011992">
    <property type="entry name" value="EF-hand-dom_pair"/>
</dbReference>
<evidence type="ECO:0000259" key="10">
    <source>
        <dbReference type="PROSITE" id="PS50011"/>
    </source>
</evidence>
<comment type="similarity">
    <text evidence="8">Belongs to the protein kinase superfamily. Ser/Thr protein kinase family. CDPK subfamily.</text>
</comment>
<dbReference type="SUPFAM" id="SSF56112">
    <property type="entry name" value="Protein kinase-like (PK-like)"/>
    <property type="match status" value="1"/>
</dbReference>
<evidence type="ECO:0000256" key="7">
    <source>
        <dbReference type="ARBA" id="ARBA00022840"/>
    </source>
</evidence>
<dbReference type="PROSITE" id="PS50011">
    <property type="entry name" value="PROTEIN_KINASE_DOM"/>
    <property type="match status" value="1"/>
</dbReference>
<dbReference type="RefSeq" id="XP_952018.1">
    <property type="nucleotide sequence ID" value="XM_946925.1"/>
</dbReference>
<evidence type="ECO:0000256" key="1">
    <source>
        <dbReference type="ARBA" id="ARBA00001946"/>
    </source>
</evidence>
<dbReference type="InterPro" id="IPR050205">
    <property type="entry name" value="CDPK_Ser/Thr_kinases"/>
</dbReference>
<dbReference type="PROSITE" id="PS00018">
    <property type="entry name" value="EF_HAND_1"/>
    <property type="match status" value="1"/>
</dbReference>
<comment type="cofactor">
    <cofactor evidence="1">
        <name>Mg(2+)</name>
        <dbReference type="ChEBI" id="CHEBI:18420"/>
    </cofactor>
</comment>
<evidence type="ECO:0000256" key="8">
    <source>
        <dbReference type="ARBA" id="ARBA00024334"/>
    </source>
</evidence>
<keyword evidence="4" id="KW-0547">Nucleotide-binding</keyword>
<dbReference type="SUPFAM" id="SSF47473">
    <property type="entry name" value="EF-hand"/>
    <property type="match status" value="1"/>
</dbReference>
<evidence type="ECO:0000313" key="11">
    <source>
        <dbReference type="EMBL" id="CAI74286.1"/>
    </source>
</evidence>
<dbReference type="Proteomes" id="UP000001950">
    <property type="component" value="Chromosome 2"/>
</dbReference>
<name>Q4UF53_THEAN</name>
<dbReference type="CDD" id="cd05117">
    <property type="entry name" value="STKc_CAMK"/>
    <property type="match status" value="1"/>
</dbReference>
<evidence type="ECO:0000256" key="4">
    <source>
        <dbReference type="ARBA" id="ARBA00022741"/>
    </source>
</evidence>
<dbReference type="SMR" id="Q4UF53"/>
<evidence type="ECO:0000256" key="9">
    <source>
        <dbReference type="SAM" id="MobiDB-lite"/>
    </source>
</evidence>
<reference evidence="12" key="2">
    <citation type="submission" date="2018-07" db="EMBL/GenBank/DDBJ databases">
        <authorList>
            <person name="Quirk P.G."/>
            <person name="Krulwich T.A."/>
        </authorList>
    </citation>
    <scope>NUCLEOTIDE SEQUENCE</scope>
    <source>
        <strain evidence="12">Anand</strain>
    </source>
</reference>
<dbReference type="GO" id="GO:0005524">
    <property type="term" value="F:ATP binding"/>
    <property type="evidence" value="ECO:0007669"/>
    <property type="project" value="UniProtKB-KW"/>
</dbReference>
<dbReference type="GO" id="GO:0005509">
    <property type="term" value="F:calcium ion binding"/>
    <property type="evidence" value="ECO:0007669"/>
    <property type="project" value="InterPro"/>
</dbReference>
<dbReference type="InterPro" id="IPR011009">
    <property type="entry name" value="Kinase-like_dom_sf"/>
</dbReference>
<evidence type="ECO:0000313" key="13">
    <source>
        <dbReference type="EMBL" id="SVP91284.1"/>
    </source>
</evidence>
<dbReference type="EMBL" id="UIVS01000002">
    <property type="protein sequence ID" value="SVP91284.1"/>
    <property type="molecule type" value="Genomic_DNA"/>
</dbReference>
<dbReference type="PANTHER" id="PTHR24349">
    <property type="entry name" value="SERINE/THREONINE-PROTEIN KINASE"/>
    <property type="match status" value="1"/>
</dbReference>
<keyword evidence="6" id="KW-0106">Calcium</keyword>
<dbReference type="SMART" id="SM00220">
    <property type="entry name" value="S_TKc"/>
    <property type="match status" value="1"/>
</dbReference>
<keyword evidence="2" id="KW-0723">Serine/threonine-protein kinase</keyword>
<dbReference type="AlphaFoldDB" id="Q4UF53"/>
<dbReference type="KEGG" id="tan:TA14625"/>
<feature type="region of interest" description="Disordered" evidence="9">
    <location>
        <begin position="16"/>
        <end position="35"/>
    </location>
</feature>
<dbReference type="OrthoDB" id="40902at2759"/>
<organism evidence="11 14">
    <name type="scientific">Theileria annulata</name>
    <dbReference type="NCBI Taxonomy" id="5874"/>
    <lineage>
        <taxon>Eukaryota</taxon>
        <taxon>Sar</taxon>
        <taxon>Alveolata</taxon>
        <taxon>Apicomplexa</taxon>
        <taxon>Aconoidasida</taxon>
        <taxon>Piroplasmida</taxon>
        <taxon>Theileriidae</taxon>
        <taxon>Theileria</taxon>
    </lineage>
</organism>
<dbReference type="GeneID" id="3862384"/>
<evidence type="ECO:0000256" key="2">
    <source>
        <dbReference type="ARBA" id="ARBA00022527"/>
    </source>
</evidence>
<dbReference type="InterPro" id="IPR018247">
    <property type="entry name" value="EF_Hand_1_Ca_BS"/>
</dbReference>
<gene>
    <name evidence="11" type="ORF">TA14625</name>
    <name evidence="12" type="ORF">TAT_000146900</name>
    <name evidence="13" type="ORF">TAV_000146900</name>
</gene>
<dbReference type="Gene3D" id="3.30.200.20">
    <property type="entry name" value="Phosphorylase Kinase, domain 1"/>
    <property type="match status" value="1"/>
</dbReference>
<dbReference type="InterPro" id="IPR002048">
    <property type="entry name" value="EF_hand_dom"/>
</dbReference>
<reference evidence="11 14" key="1">
    <citation type="journal article" date="2005" name="Science">
        <title>Genome of the host-cell transforming parasite Theileria annulata compared with T. parva.</title>
        <authorList>
            <person name="Pain A."/>
            <person name="Renauld H."/>
            <person name="Berriman M."/>
            <person name="Murphy L."/>
            <person name="Yeats C.A."/>
            <person name="Weir W."/>
            <person name="Kerhornou A."/>
            <person name="Aslett M."/>
            <person name="Bishop R."/>
            <person name="Bouchier C."/>
            <person name="Cochet M."/>
            <person name="Coulson R.M.R."/>
            <person name="Cronin A."/>
            <person name="de Villiers E.P."/>
            <person name="Fraser A."/>
            <person name="Fosker N."/>
            <person name="Gardner M."/>
            <person name="Goble A."/>
            <person name="Griffiths-Jones S."/>
            <person name="Harris D.E."/>
            <person name="Katzer F."/>
            <person name="Larke N."/>
            <person name="Lord A."/>
            <person name="Maser P."/>
            <person name="McKellar S."/>
            <person name="Mooney P."/>
            <person name="Morton F."/>
            <person name="Nene V."/>
            <person name="O'Neil S."/>
            <person name="Price C."/>
            <person name="Quail M.A."/>
            <person name="Rabbinowitsch E."/>
            <person name="Rawlings N.D."/>
            <person name="Rutter S."/>
            <person name="Saunders D."/>
            <person name="Seeger K."/>
            <person name="Shah T."/>
            <person name="Squares R."/>
            <person name="Squares S."/>
            <person name="Tivey A."/>
            <person name="Walker A.R."/>
            <person name="Woodward J."/>
            <person name="Dobbelaere D.A.E."/>
            <person name="Langsley G."/>
            <person name="Rajandream M.A."/>
            <person name="McKeever D."/>
            <person name="Shiels B."/>
            <person name="Tait A."/>
            <person name="Barrell B.G."/>
            <person name="Hall N."/>
        </authorList>
    </citation>
    <scope>NUCLEOTIDE SEQUENCE [LARGE SCALE GENOMIC DNA]</scope>
    <source>
        <strain evidence="14">Ankara</strain>
        <strain evidence="11">Ankara isolate clone C9</strain>
    </source>
</reference>
<sequence length="572" mass="65843">MGNCCRRIDSTDFDTHKHANNNVNKKNRNSLNNEEANSTVNRNIIANESEYIVPDISDIFYKNLSYPSKGIFTLYLTHQLDQNNTNNDVNNTPNGIDVPCNKGVFRNVYNYPRIRDIVLSKDVWRSRIIYTNKLTNVYTIGTNAIGYGICGSVNHCVNKRTQKVYALKSLSTLANSKRKMTSVFNELSIFTQLDHPNIAFMHEAYDDNTICHIVMEYCSGNELYDRLDTYKRFSESYAIKMTFQMLLTLNYLHSNGICHRDLKLENWVFYNQEIDSLLKMIDFGFARVFEKGIPMGGMHGTVYYVDPEVIDGCYNEKCDIWSTGVIVYMMLSGSPPFNSGSDKEILWKIKKGNLKFEGVRWNSVSELGKEFIRFLLNRNGNERPSAREALKHQWLANEYNKYSNFTVPKELLYQIIRYSGETPLHRAVIALSVMESDRNCPKEVYRSFFSINTSKSGTISFSEFYNVMSTQLSLSEEDCTLVFRLIGFRNTPELNYTEFVSAVIEHYGTLDINMLSLVYKKLDVNGRGVVDLESFKEVIGPYFGNVSSDEMFMSTDLNNDGVIDFSEVRRTK</sequence>
<proteinExistence type="inferred from homology"/>
<accession>Q4UF53</accession>
<evidence type="ECO:0000256" key="3">
    <source>
        <dbReference type="ARBA" id="ARBA00022679"/>
    </source>
</evidence>
<dbReference type="EMBL" id="CR940348">
    <property type="protein sequence ID" value="CAI74286.1"/>
    <property type="molecule type" value="Genomic_DNA"/>
</dbReference>
<dbReference type="OMA" id="DHPNIAF"/>
<dbReference type="Pfam" id="PF00069">
    <property type="entry name" value="Pkinase"/>
    <property type="match status" value="1"/>
</dbReference>
<keyword evidence="3" id="KW-0808">Transferase</keyword>
<evidence type="ECO:0000256" key="5">
    <source>
        <dbReference type="ARBA" id="ARBA00022777"/>
    </source>
</evidence>
<evidence type="ECO:0000313" key="12">
    <source>
        <dbReference type="EMBL" id="SVP90758.1"/>
    </source>
</evidence>
<dbReference type="STRING" id="5874.Q4UF53"/>
<dbReference type="InParanoid" id="Q4UF53"/>
<keyword evidence="5 11" id="KW-0418">Kinase</keyword>
<dbReference type="VEuPathDB" id="PiroplasmaDB:TA14625"/>
<dbReference type="Gene3D" id="1.10.238.10">
    <property type="entry name" value="EF-hand"/>
    <property type="match status" value="2"/>
</dbReference>
<dbReference type="CDD" id="cd00051">
    <property type="entry name" value="EFh"/>
    <property type="match status" value="1"/>
</dbReference>
<dbReference type="EMBL" id="UIVT01000002">
    <property type="protein sequence ID" value="SVP90758.1"/>
    <property type="molecule type" value="Genomic_DNA"/>
</dbReference>
<evidence type="ECO:0000256" key="6">
    <source>
        <dbReference type="ARBA" id="ARBA00022837"/>
    </source>
</evidence>